<evidence type="ECO:0000256" key="3">
    <source>
        <dbReference type="ARBA" id="ARBA00022989"/>
    </source>
</evidence>
<proteinExistence type="inferred from homology"/>
<comment type="subcellular location">
    <subcellularLocation>
        <location evidence="6">Nucleus outer membrane</location>
        <topology evidence="6">Single-pass membrane protein</topology>
    </subcellularLocation>
</comment>
<dbReference type="SUPFAM" id="SSF53474">
    <property type="entry name" value="alpha/beta-Hydrolases"/>
    <property type="match status" value="1"/>
</dbReference>
<evidence type="ECO:0000256" key="6">
    <source>
        <dbReference type="ARBA" id="ARBA00034303"/>
    </source>
</evidence>
<dbReference type="InterPro" id="IPR008547">
    <property type="entry name" value="DUF829_TMEM53"/>
</dbReference>
<name>A0AA38US14_9AGAR</name>
<dbReference type="InterPro" id="IPR029058">
    <property type="entry name" value="AB_hydrolase_fold"/>
</dbReference>
<comment type="caution">
    <text evidence="7">The sequence shown here is derived from an EMBL/GenBank/DDBJ whole genome shotgun (WGS) entry which is preliminary data.</text>
</comment>
<dbReference type="GO" id="GO:0005640">
    <property type="term" value="C:nuclear outer membrane"/>
    <property type="evidence" value="ECO:0007669"/>
    <property type="project" value="UniProtKB-SubCell"/>
</dbReference>
<sequence length="365" mass="41093">MTQKSDFDLLRGKKQPGMGSWIHRHGSAQTRQRQFRTLPLFHRYHLSTNSHYNHSRSRMSFTFEQSGFISIGSGIYLRQESSASFVTNNSPTSNRNAPNIILVFGWMGAKLPHISKYTKVYEETYPNATQIIVQSNPLLFWSSNRTRMKNLLPVAEILEASGCVGTASEIRENNSPKILVHCFSNGGGVQMLTLGNLLHARLGSSSSLGVTMPQVSAVVFDSCPGTPSLWRTVQAFFASLHPVIRIPVVILITFFYSIVTIIKQGLFGIQPISEQLKEGLLRNGPEGGILPWITEKTPRMYVCSKKDDLIPIDQIEEHVQEARRRGLNARIEVYENTPHVAHARRYPERYWGAVKALWASAVEKQ</sequence>
<evidence type="ECO:0000256" key="1">
    <source>
        <dbReference type="ARBA" id="ARBA00007387"/>
    </source>
</evidence>
<evidence type="ECO:0000256" key="5">
    <source>
        <dbReference type="ARBA" id="ARBA00023242"/>
    </source>
</evidence>
<accession>A0AA38US14</accession>
<organism evidence="7 8">
    <name type="scientific">Lentinula detonsa</name>
    <dbReference type="NCBI Taxonomy" id="2804962"/>
    <lineage>
        <taxon>Eukaryota</taxon>
        <taxon>Fungi</taxon>
        <taxon>Dikarya</taxon>
        <taxon>Basidiomycota</taxon>
        <taxon>Agaricomycotina</taxon>
        <taxon>Agaricomycetes</taxon>
        <taxon>Agaricomycetidae</taxon>
        <taxon>Agaricales</taxon>
        <taxon>Marasmiineae</taxon>
        <taxon>Omphalotaceae</taxon>
        <taxon>Lentinula</taxon>
    </lineage>
</organism>
<dbReference type="Gene3D" id="3.40.50.1820">
    <property type="entry name" value="alpha/beta hydrolase"/>
    <property type="match status" value="1"/>
</dbReference>
<evidence type="ECO:0008006" key="9">
    <source>
        <dbReference type="Google" id="ProtNLM"/>
    </source>
</evidence>
<dbReference type="PANTHER" id="PTHR12265:SF30">
    <property type="entry name" value="TRANSMEMBRANE PROTEIN 53"/>
    <property type="match status" value="1"/>
</dbReference>
<dbReference type="EMBL" id="MU802014">
    <property type="protein sequence ID" value="KAJ3983679.1"/>
    <property type="molecule type" value="Genomic_DNA"/>
</dbReference>
<dbReference type="PANTHER" id="PTHR12265">
    <property type="entry name" value="TRANSMEMBRANE PROTEIN 53"/>
    <property type="match status" value="1"/>
</dbReference>
<gene>
    <name evidence="7" type="ORF">F5890DRAFT_159790</name>
</gene>
<protein>
    <recommendedName>
        <fullName evidence="9">DUF829-domain-containing protein</fullName>
    </recommendedName>
</protein>
<dbReference type="Pfam" id="PF05705">
    <property type="entry name" value="DUF829"/>
    <property type="match status" value="1"/>
</dbReference>
<comment type="similarity">
    <text evidence="1">Belongs to the TMEM53 family.</text>
</comment>
<evidence type="ECO:0000256" key="2">
    <source>
        <dbReference type="ARBA" id="ARBA00022692"/>
    </source>
</evidence>
<evidence type="ECO:0000256" key="4">
    <source>
        <dbReference type="ARBA" id="ARBA00023136"/>
    </source>
</evidence>
<reference evidence="7" key="1">
    <citation type="submission" date="2022-08" db="EMBL/GenBank/DDBJ databases">
        <authorList>
            <consortium name="DOE Joint Genome Institute"/>
            <person name="Min B."/>
            <person name="Riley R."/>
            <person name="Sierra-Patev S."/>
            <person name="Naranjo-Ortiz M."/>
            <person name="Looney B."/>
            <person name="Konkel Z."/>
            <person name="Slot J.C."/>
            <person name="Sakamoto Y."/>
            <person name="Steenwyk J.L."/>
            <person name="Rokas A."/>
            <person name="Carro J."/>
            <person name="Camarero S."/>
            <person name="Ferreira P."/>
            <person name="Molpeceres G."/>
            <person name="Ruiz-Duenas F.J."/>
            <person name="Serrano A."/>
            <person name="Henrissat B."/>
            <person name="Drula E."/>
            <person name="Hughes K.W."/>
            <person name="Mata J.L."/>
            <person name="Ishikawa N.K."/>
            <person name="Vargas-Isla R."/>
            <person name="Ushijima S."/>
            <person name="Smith C.A."/>
            <person name="Ahrendt S."/>
            <person name="Andreopoulos W."/>
            <person name="He G."/>
            <person name="Labutti K."/>
            <person name="Lipzen A."/>
            <person name="Ng V."/>
            <person name="Sandor L."/>
            <person name="Barry K."/>
            <person name="Martinez A.T."/>
            <person name="Xiao Y."/>
            <person name="Gibbons J.G."/>
            <person name="Terashima K."/>
            <person name="Hibbett D.S."/>
            <person name="Grigoriev I.V."/>
        </authorList>
    </citation>
    <scope>NUCLEOTIDE SEQUENCE</scope>
    <source>
        <strain evidence="7">TFB7829</strain>
    </source>
</reference>
<evidence type="ECO:0000313" key="8">
    <source>
        <dbReference type="Proteomes" id="UP001163850"/>
    </source>
</evidence>
<dbReference type="Proteomes" id="UP001163850">
    <property type="component" value="Unassembled WGS sequence"/>
</dbReference>
<keyword evidence="2" id="KW-0812">Transmembrane</keyword>
<evidence type="ECO:0000313" key="7">
    <source>
        <dbReference type="EMBL" id="KAJ3983679.1"/>
    </source>
</evidence>
<dbReference type="AlphaFoldDB" id="A0AA38US14"/>
<keyword evidence="5" id="KW-0539">Nucleus</keyword>
<keyword evidence="4" id="KW-0472">Membrane</keyword>
<keyword evidence="3" id="KW-1133">Transmembrane helix</keyword>